<dbReference type="EMBL" id="ALBS01000165">
    <property type="protein sequence ID" value="EJT49584.1"/>
    <property type="molecule type" value="Genomic_DNA"/>
</dbReference>
<dbReference type="RefSeq" id="XP_014179761.1">
    <property type="nucleotide sequence ID" value="XM_014324286.1"/>
</dbReference>
<accession>J6EY67</accession>
<dbReference type="CDD" id="cd19367">
    <property type="entry name" value="TenA_C_ScTHI20-like"/>
    <property type="match status" value="1"/>
</dbReference>
<feature type="domain" description="Pyridoxamine kinase/Phosphomethylpyrimidine kinase" evidence="3">
    <location>
        <begin position="29"/>
        <end position="208"/>
    </location>
</feature>
<dbReference type="OrthoDB" id="10028886at2759"/>
<dbReference type="VEuPathDB" id="FungiDB:A1Q1_01213"/>
<evidence type="ECO:0000313" key="5">
    <source>
        <dbReference type="Proteomes" id="UP000002748"/>
    </source>
</evidence>
<dbReference type="SUPFAM" id="SSF53613">
    <property type="entry name" value="Ribokinase-like"/>
    <property type="match status" value="1"/>
</dbReference>
<proteinExistence type="predicted"/>
<sequence length="585" mass="63529">MASTASVTENVKAMFEQVPPPHVLTVAGTGGGAGIQADLKTITALGCYGSSVLTAVTAQNTLGVQGVHAIPPSFVISQLQSVFDDLPPASVKFGMLAGADTILELSRFFSALKSLTPSAPYLILDPVMVSTSGHDLLKQEATKTLRDELIPLVDLLTPNIPEAVVLAERTAEIEGLGDMIALARELAQKGPAVLLKGGHLDLSARDVRRTKLEQDTKVYHLRPDSLVCRDYATSLQLPDAEEVVVDVLADKGGVRLFIGPKVNSSSTHGTGCTLSAALAANYAKQREREDLEAEAEQQKTDGDDEGKKRKHHISDDTIAASIAYVQGAIAAAFPMGAGHGPLNHGHLSMQRPLPPPTTANPTPFTDHLIRSCGSLWDEYVQHPFVVQLGQGTLPLDAFKHYIVQDWHYLRHYARVHGLGAFKASDFDTIQAFAEIALHIAKESEMHVEYCKQFGISRPQLEAAPESTACSAYARYMLDVSSQGNVLDTYVAVLSCLIGYGEVGLWLANRVETGEATLEGNPYKRWMEDYAGEDFIGAVRRGIANLERRVAEDPPSEARLAQLTEIFRECVKLERDFWQSGLEMSY</sequence>
<dbReference type="InterPro" id="IPR027574">
    <property type="entry name" value="Thiaminase_II"/>
</dbReference>
<dbReference type="GO" id="GO:0008972">
    <property type="term" value="F:phosphomethylpyrimidine kinase activity"/>
    <property type="evidence" value="ECO:0007669"/>
    <property type="project" value="InterPro"/>
</dbReference>
<dbReference type="PANTHER" id="PTHR20858:SF17">
    <property type="entry name" value="HYDROXYMETHYLPYRIMIDINE_PHOSPHOMETHYLPYRIMIDINE KINASE THI20-RELATED"/>
    <property type="match status" value="1"/>
</dbReference>
<dbReference type="GO" id="GO:0005829">
    <property type="term" value="C:cytosol"/>
    <property type="evidence" value="ECO:0007669"/>
    <property type="project" value="TreeGrafter"/>
</dbReference>
<dbReference type="GeneID" id="25984727"/>
<keyword evidence="4" id="KW-0808">Transferase</keyword>
<comment type="caution">
    <text evidence="4">The sequence shown here is derived from an EMBL/GenBank/DDBJ whole genome shotgun (WGS) entry which is preliminary data.</text>
</comment>
<dbReference type="Gene3D" id="3.40.1190.20">
    <property type="match status" value="1"/>
</dbReference>
<dbReference type="AlphaFoldDB" id="J6EY67"/>
<dbReference type="Pfam" id="PF08543">
    <property type="entry name" value="Phos_pyr_kin"/>
    <property type="match status" value="2"/>
</dbReference>
<dbReference type="GO" id="GO:0008902">
    <property type="term" value="F:hydroxymethylpyrimidine kinase activity"/>
    <property type="evidence" value="ECO:0007669"/>
    <property type="project" value="TreeGrafter"/>
</dbReference>
<dbReference type="InterPro" id="IPR016084">
    <property type="entry name" value="Haem_Oase-like_multi-hlx"/>
</dbReference>
<evidence type="ECO:0000256" key="1">
    <source>
        <dbReference type="SAM" id="MobiDB-lite"/>
    </source>
</evidence>
<reference evidence="4 5" key="1">
    <citation type="journal article" date="2012" name="Eukaryot. Cell">
        <title>Draft genome sequence of CBS 2479, the standard type strain of Trichosporon asahii.</title>
        <authorList>
            <person name="Yang R.Y."/>
            <person name="Li H.T."/>
            <person name="Zhu H."/>
            <person name="Zhou G.P."/>
            <person name="Wang M."/>
            <person name="Wang L."/>
        </authorList>
    </citation>
    <scope>NUCLEOTIDE SEQUENCE [LARGE SCALE GENOMIC DNA]</scope>
    <source>
        <strain evidence="5">ATCC 90039 / CBS 2479 / JCM 2466 / KCTC 7840 / NCYC 2677 / UAMH 7654</strain>
    </source>
</reference>
<dbReference type="InterPro" id="IPR004305">
    <property type="entry name" value="Thiaminase-2/PQQC"/>
</dbReference>
<dbReference type="GO" id="GO:0009228">
    <property type="term" value="P:thiamine biosynthetic process"/>
    <property type="evidence" value="ECO:0007669"/>
    <property type="project" value="InterPro"/>
</dbReference>
<dbReference type="NCBIfam" id="TIGR04306">
    <property type="entry name" value="salvage_TenA"/>
    <property type="match status" value="1"/>
</dbReference>
<dbReference type="SUPFAM" id="SSF48613">
    <property type="entry name" value="Heme oxygenase-like"/>
    <property type="match status" value="1"/>
</dbReference>
<dbReference type="PANTHER" id="PTHR20858">
    <property type="entry name" value="PHOSPHOMETHYLPYRIMIDINE KINASE"/>
    <property type="match status" value="1"/>
</dbReference>
<keyword evidence="4" id="KW-0418">Kinase</keyword>
<dbReference type="InterPro" id="IPR029056">
    <property type="entry name" value="Ribokinase-like"/>
</dbReference>
<feature type="domain" description="Thiaminase-2/PQQC" evidence="2">
    <location>
        <begin position="374"/>
        <end position="582"/>
    </location>
</feature>
<dbReference type="InterPro" id="IPR004399">
    <property type="entry name" value="HMP/HMP-P_kinase_dom"/>
</dbReference>
<evidence type="ECO:0000259" key="3">
    <source>
        <dbReference type="Pfam" id="PF08543"/>
    </source>
</evidence>
<dbReference type="InterPro" id="IPR013749">
    <property type="entry name" value="PM/HMP-P_kinase-1"/>
</dbReference>
<dbReference type="KEGG" id="tasa:A1Q1_01213"/>
<dbReference type="CDD" id="cd01169">
    <property type="entry name" value="HMPP_kinase"/>
    <property type="match status" value="1"/>
</dbReference>
<dbReference type="Pfam" id="PF03070">
    <property type="entry name" value="TENA_THI-4"/>
    <property type="match status" value="1"/>
</dbReference>
<evidence type="ECO:0000313" key="4">
    <source>
        <dbReference type="EMBL" id="EJT49584.1"/>
    </source>
</evidence>
<dbReference type="Proteomes" id="UP000002748">
    <property type="component" value="Unassembled WGS sequence"/>
</dbReference>
<dbReference type="GO" id="GO:0050334">
    <property type="term" value="F:thiaminase activity"/>
    <property type="evidence" value="ECO:0007669"/>
    <property type="project" value="InterPro"/>
</dbReference>
<dbReference type="Gene3D" id="1.20.910.10">
    <property type="entry name" value="Heme oxygenase-like"/>
    <property type="match status" value="1"/>
</dbReference>
<feature type="domain" description="Pyridoxamine kinase/Phosphomethylpyrimidine kinase" evidence="3">
    <location>
        <begin position="238"/>
        <end position="289"/>
    </location>
</feature>
<evidence type="ECO:0000259" key="2">
    <source>
        <dbReference type="Pfam" id="PF03070"/>
    </source>
</evidence>
<name>J6EY67_TRIAS</name>
<feature type="compositionally biased region" description="Basic and acidic residues" evidence="1">
    <location>
        <begin position="296"/>
        <end position="307"/>
    </location>
</feature>
<protein>
    <submittedName>
        <fullName evidence="4">Phosphomethylpyrimidine kinase</fullName>
    </submittedName>
</protein>
<feature type="region of interest" description="Disordered" evidence="1">
    <location>
        <begin position="285"/>
        <end position="312"/>
    </location>
</feature>
<gene>
    <name evidence="4" type="ORF">A1Q1_01213</name>
</gene>
<dbReference type="HOGENOM" id="CLU_020520_2_1_1"/>
<organism evidence="4 5">
    <name type="scientific">Trichosporon asahii var. asahii (strain ATCC 90039 / CBS 2479 / JCM 2466 / KCTC 7840 / NBRC 103889/ NCYC 2677 / UAMH 7654)</name>
    <name type="common">Yeast</name>
    <dbReference type="NCBI Taxonomy" id="1186058"/>
    <lineage>
        <taxon>Eukaryota</taxon>
        <taxon>Fungi</taxon>
        <taxon>Dikarya</taxon>
        <taxon>Basidiomycota</taxon>
        <taxon>Agaricomycotina</taxon>
        <taxon>Tremellomycetes</taxon>
        <taxon>Trichosporonales</taxon>
        <taxon>Trichosporonaceae</taxon>
        <taxon>Trichosporon</taxon>
    </lineage>
</organism>